<evidence type="ECO:0000313" key="2">
    <source>
        <dbReference type="Proteomes" id="UP001465426"/>
    </source>
</evidence>
<evidence type="ECO:0000313" key="1">
    <source>
        <dbReference type="EMBL" id="MEQ2468319.1"/>
    </source>
</evidence>
<dbReference type="RefSeq" id="WP_031540315.1">
    <property type="nucleotide sequence ID" value="NZ_JBBMFN010000093.1"/>
</dbReference>
<protein>
    <submittedName>
        <fullName evidence="1">Uncharacterized protein</fullName>
    </submittedName>
</protein>
<keyword evidence="2" id="KW-1185">Reference proteome</keyword>
<name>A0ABV1F8W1_9BACI</name>
<proteinExistence type="predicted"/>
<comment type="caution">
    <text evidence="1">The sequence shown here is derived from an EMBL/GenBank/DDBJ whole genome shotgun (WGS) entry which is preliminary data.</text>
</comment>
<sequence length="95" mass="11480">MLSEIVETLIILWAGKDISYYPTEEQKNQNLKLLRNEQWFKDLFSEHTELFLKNKKLRHFIGAVNPQIILANPKKKKRFEEDLIYLIKIIEKHQK</sequence>
<gene>
    <name evidence="1" type="ORF">WMO63_21910</name>
</gene>
<organism evidence="1 2">
    <name type="scientific">Niallia hominis</name>
    <dbReference type="NCBI Taxonomy" id="3133173"/>
    <lineage>
        <taxon>Bacteria</taxon>
        <taxon>Bacillati</taxon>
        <taxon>Bacillota</taxon>
        <taxon>Bacilli</taxon>
        <taxon>Bacillales</taxon>
        <taxon>Bacillaceae</taxon>
        <taxon>Niallia</taxon>
    </lineage>
</organism>
<reference evidence="1 2" key="1">
    <citation type="submission" date="2024-03" db="EMBL/GenBank/DDBJ databases">
        <title>Human intestinal bacterial collection.</title>
        <authorList>
            <person name="Pauvert C."/>
            <person name="Hitch T.C.A."/>
            <person name="Clavel T."/>
        </authorList>
    </citation>
    <scope>NUCLEOTIDE SEQUENCE [LARGE SCALE GENOMIC DNA]</scope>
    <source>
        <strain evidence="1 2">CLA-SR-H024</strain>
    </source>
</reference>
<dbReference type="Proteomes" id="UP001465426">
    <property type="component" value="Unassembled WGS sequence"/>
</dbReference>
<accession>A0ABV1F8W1</accession>
<dbReference type="EMBL" id="JBBMFN010000093">
    <property type="protein sequence ID" value="MEQ2468319.1"/>
    <property type="molecule type" value="Genomic_DNA"/>
</dbReference>